<protein>
    <submittedName>
        <fullName evidence="1">Uncharacterized protein</fullName>
    </submittedName>
</protein>
<keyword evidence="2" id="KW-1185">Reference proteome</keyword>
<dbReference type="Proteomes" id="UP001157502">
    <property type="component" value="Chromosome 14"/>
</dbReference>
<comment type="caution">
    <text evidence="1">The sequence shown here is derived from an EMBL/GenBank/DDBJ whole genome shotgun (WGS) entry which is preliminary data.</text>
</comment>
<evidence type="ECO:0000313" key="2">
    <source>
        <dbReference type="Proteomes" id="UP001157502"/>
    </source>
</evidence>
<gene>
    <name evidence="1" type="ORF">DPEC_G00172420</name>
</gene>
<evidence type="ECO:0000313" key="1">
    <source>
        <dbReference type="EMBL" id="KAJ8001724.1"/>
    </source>
</evidence>
<accession>A0ACC2GDD3</accession>
<dbReference type="EMBL" id="CM055741">
    <property type="protein sequence ID" value="KAJ8001724.1"/>
    <property type="molecule type" value="Genomic_DNA"/>
</dbReference>
<proteinExistence type="predicted"/>
<reference evidence="1" key="1">
    <citation type="submission" date="2021-05" db="EMBL/GenBank/DDBJ databases">
        <authorList>
            <person name="Pan Q."/>
            <person name="Jouanno E."/>
            <person name="Zahm M."/>
            <person name="Klopp C."/>
            <person name="Cabau C."/>
            <person name="Louis A."/>
            <person name="Berthelot C."/>
            <person name="Parey E."/>
            <person name="Roest Crollius H."/>
            <person name="Montfort J."/>
            <person name="Robinson-Rechavi M."/>
            <person name="Bouchez O."/>
            <person name="Lampietro C."/>
            <person name="Lopez Roques C."/>
            <person name="Donnadieu C."/>
            <person name="Postlethwait J."/>
            <person name="Bobe J."/>
            <person name="Dillon D."/>
            <person name="Chandos A."/>
            <person name="von Hippel F."/>
            <person name="Guiguen Y."/>
        </authorList>
    </citation>
    <scope>NUCLEOTIDE SEQUENCE</scope>
    <source>
        <strain evidence="1">YG-Jan2019</strain>
    </source>
</reference>
<organism evidence="1 2">
    <name type="scientific">Dallia pectoralis</name>
    <name type="common">Alaska blackfish</name>
    <dbReference type="NCBI Taxonomy" id="75939"/>
    <lineage>
        <taxon>Eukaryota</taxon>
        <taxon>Metazoa</taxon>
        <taxon>Chordata</taxon>
        <taxon>Craniata</taxon>
        <taxon>Vertebrata</taxon>
        <taxon>Euteleostomi</taxon>
        <taxon>Actinopterygii</taxon>
        <taxon>Neopterygii</taxon>
        <taxon>Teleostei</taxon>
        <taxon>Protacanthopterygii</taxon>
        <taxon>Esociformes</taxon>
        <taxon>Umbridae</taxon>
        <taxon>Dallia</taxon>
    </lineage>
</organism>
<sequence>MALALPGDCAHAHASSMPPAPPYTPSFCGTDWHSGTRTKTNPGRIRGQNLNSCPETTEQIQCTIHGSVHSTFRHGDVCQSPPPVPKHSTQTQNIRNPIIRFHPVTPRDSSTRLVQNLPGYVG</sequence>
<name>A0ACC2GDD3_DALPE</name>